<dbReference type="Proteomes" id="UP000229972">
    <property type="component" value="Unassembled WGS sequence"/>
</dbReference>
<dbReference type="Pfam" id="PF00580">
    <property type="entry name" value="UvrD-helicase"/>
    <property type="match status" value="1"/>
</dbReference>
<dbReference type="PANTHER" id="PTHR11070:SF2">
    <property type="entry name" value="ATP-DEPENDENT DNA HELICASE SRS2"/>
    <property type="match status" value="1"/>
</dbReference>
<keyword evidence="11" id="KW-0413">Isomerase</keyword>
<evidence type="ECO:0000256" key="5">
    <source>
        <dbReference type="ARBA" id="ARBA00022801"/>
    </source>
</evidence>
<evidence type="ECO:0000256" key="13">
    <source>
        <dbReference type="ARBA" id="ARBA00034808"/>
    </source>
</evidence>
<keyword evidence="5 15" id="KW-0378">Hydrolase</keyword>
<dbReference type="CDD" id="cd17932">
    <property type="entry name" value="DEXQc_UvrD"/>
    <property type="match status" value="1"/>
</dbReference>
<dbReference type="InterPro" id="IPR014017">
    <property type="entry name" value="DNA_helicase_UvrD-like_C"/>
</dbReference>
<evidence type="ECO:0000256" key="15">
    <source>
        <dbReference type="PROSITE-ProRule" id="PRU00560"/>
    </source>
</evidence>
<dbReference type="PROSITE" id="PS51198">
    <property type="entry name" value="UVRD_HELICASE_ATP_BIND"/>
    <property type="match status" value="1"/>
</dbReference>
<evidence type="ECO:0000256" key="1">
    <source>
        <dbReference type="ARBA" id="ARBA00009922"/>
    </source>
</evidence>
<evidence type="ECO:0000256" key="8">
    <source>
        <dbReference type="ARBA" id="ARBA00022840"/>
    </source>
</evidence>
<dbReference type="Gene3D" id="1.10.10.160">
    <property type="match status" value="1"/>
</dbReference>
<dbReference type="EC" id="5.6.2.4" evidence="13"/>
<dbReference type="GO" id="GO:0000725">
    <property type="term" value="P:recombinational repair"/>
    <property type="evidence" value="ECO:0007669"/>
    <property type="project" value="TreeGrafter"/>
</dbReference>
<evidence type="ECO:0000256" key="3">
    <source>
        <dbReference type="ARBA" id="ARBA00022741"/>
    </source>
</evidence>
<evidence type="ECO:0000259" key="17">
    <source>
        <dbReference type="PROSITE" id="PS51217"/>
    </source>
</evidence>
<evidence type="ECO:0000256" key="14">
    <source>
        <dbReference type="ARBA" id="ARBA00048988"/>
    </source>
</evidence>
<evidence type="ECO:0000256" key="2">
    <source>
        <dbReference type="ARBA" id="ARBA00022722"/>
    </source>
</evidence>
<dbReference type="InterPro" id="IPR038726">
    <property type="entry name" value="PDDEXK_AddAB-type"/>
</dbReference>
<keyword evidence="10" id="KW-0234">DNA repair</keyword>
<keyword evidence="2" id="KW-0540">Nuclease</keyword>
<feature type="domain" description="UvrD-like helicase C-terminal" evidence="17">
    <location>
        <begin position="317"/>
        <end position="610"/>
    </location>
</feature>
<keyword evidence="8 15" id="KW-0067">ATP-binding</keyword>
<dbReference type="GO" id="GO:0043138">
    <property type="term" value="F:3'-5' DNA helicase activity"/>
    <property type="evidence" value="ECO:0007669"/>
    <property type="project" value="UniProtKB-EC"/>
</dbReference>
<evidence type="ECO:0000256" key="12">
    <source>
        <dbReference type="ARBA" id="ARBA00034617"/>
    </source>
</evidence>
<dbReference type="GO" id="GO:0004527">
    <property type="term" value="F:exonuclease activity"/>
    <property type="evidence" value="ECO:0007669"/>
    <property type="project" value="UniProtKB-KW"/>
</dbReference>
<evidence type="ECO:0000256" key="10">
    <source>
        <dbReference type="ARBA" id="ARBA00023204"/>
    </source>
</evidence>
<keyword evidence="4" id="KW-0227">DNA damage</keyword>
<evidence type="ECO:0000259" key="16">
    <source>
        <dbReference type="PROSITE" id="PS51198"/>
    </source>
</evidence>
<keyword evidence="6 15" id="KW-0347">Helicase</keyword>
<dbReference type="InterPro" id="IPR011604">
    <property type="entry name" value="PDDEXK-like_dom_sf"/>
</dbReference>
<protein>
    <recommendedName>
        <fullName evidence="13">DNA 3'-5' helicase</fullName>
        <ecNumber evidence="13">5.6.2.4</ecNumber>
    </recommendedName>
</protein>
<evidence type="ECO:0000313" key="18">
    <source>
        <dbReference type="EMBL" id="PIR95315.1"/>
    </source>
</evidence>
<dbReference type="EMBL" id="PFAL01000029">
    <property type="protein sequence ID" value="PIR95315.1"/>
    <property type="molecule type" value="Genomic_DNA"/>
</dbReference>
<keyword evidence="3 15" id="KW-0547">Nucleotide-binding</keyword>
<gene>
    <name evidence="18" type="ORF">COT93_03135</name>
</gene>
<dbReference type="InterPro" id="IPR027417">
    <property type="entry name" value="P-loop_NTPase"/>
</dbReference>
<dbReference type="InterPro" id="IPR011335">
    <property type="entry name" value="Restrct_endonuc-II-like"/>
</dbReference>
<dbReference type="Pfam" id="PF13361">
    <property type="entry name" value="UvrD_C"/>
    <property type="match status" value="1"/>
</dbReference>
<dbReference type="Gene3D" id="1.10.486.10">
    <property type="entry name" value="PCRA, domain 4"/>
    <property type="match status" value="1"/>
</dbReference>
<comment type="similarity">
    <text evidence="1">Belongs to the helicase family. UvrD subfamily.</text>
</comment>
<keyword evidence="7" id="KW-0269">Exonuclease</keyword>
<feature type="domain" description="UvrD-like helicase ATP-binding" evidence="16">
    <location>
        <begin position="7"/>
        <end position="316"/>
    </location>
</feature>
<dbReference type="InterPro" id="IPR014016">
    <property type="entry name" value="UvrD-like_ATP-bd"/>
</dbReference>
<proteinExistence type="inferred from homology"/>
<evidence type="ECO:0000256" key="9">
    <source>
        <dbReference type="ARBA" id="ARBA00023125"/>
    </source>
</evidence>
<evidence type="ECO:0000256" key="11">
    <source>
        <dbReference type="ARBA" id="ARBA00023235"/>
    </source>
</evidence>
<dbReference type="GO" id="GO:0005524">
    <property type="term" value="F:ATP binding"/>
    <property type="evidence" value="ECO:0007669"/>
    <property type="project" value="UniProtKB-UniRule"/>
</dbReference>
<comment type="catalytic activity">
    <reaction evidence="12">
        <text>Couples ATP hydrolysis with the unwinding of duplex DNA by translocating in the 3'-5' direction.</text>
        <dbReference type="EC" id="5.6.2.4"/>
    </reaction>
</comment>
<comment type="catalytic activity">
    <reaction evidence="14">
        <text>ATP + H2O = ADP + phosphate + H(+)</text>
        <dbReference type="Rhea" id="RHEA:13065"/>
        <dbReference type="ChEBI" id="CHEBI:15377"/>
        <dbReference type="ChEBI" id="CHEBI:15378"/>
        <dbReference type="ChEBI" id="CHEBI:30616"/>
        <dbReference type="ChEBI" id="CHEBI:43474"/>
        <dbReference type="ChEBI" id="CHEBI:456216"/>
        <dbReference type="EC" id="5.6.2.4"/>
    </reaction>
</comment>
<name>A0A2H0V898_9BACT</name>
<dbReference type="Gene3D" id="3.40.50.300">
    <property type="entry name" value="P-loop containing nucleotide triphosphate hydrolases"/>
    <property type="match status" value="2"/>
</dbReference>
<feature type="binding site" evidence="15">
    <location>
        <begin position="28"/>
        <end position="35"/>
    </location>
    <ligand>
        <name>ATP</name>
        <dbReference type="ChEBI" id="CHEBI:30616"/>
    </ligand>
</feature>
<dbReference type="Pfam" id="PF12705">
    <property type="entry name" value="PDDEXK_1"/>
    <property type="match status" value="1"/>
</dbReference>
<dbReference type="InterPro" id="IPR013986">
    <property type="entry name" value="DExx_box_DNA_helicase_dom_sf"/>
</dbReference>
<keyword evidence="9" id="KW-0238">DNA-binding</keyword>
<sequence>MPEENLPQLNKEQTMALKHDQGPLLIVAGAGTGKTTVLINRLAYLITKRHINTDEILLLTFTEKAAGEMEERADKILPYGYVDLWINTFHGFGERILREFGLDIGLDSGFKILNETEQWVLIKKKLALFKLDYYRPLGNPTKFISELLHHFSRLKDENISPAEYLHYADELESSRVGAESSDSVEEAQELEMEIGRIRELADAYYTYNQLLLDNNFLDFGDLIVYVLKLFRERPNILKFYRKQFKYIMVDEFQDTNWAQYELVKLLAAPKNNLVVVGDDDQAIYKFRGASLSNIMQFKDDYPTAPEIVLTENYRSRQEILDQAYKFIQNNNPNRLEVKLQIDKVLQAKGAINKIKRQEAAVKFLNFSSAEEEVSFVVQTIMELKAADPTKVNWSDFAILIRANSTAEAYVKELNRHEIPNQFMSWRGLYCKPLILDVLAYFRLLDNYHESAALFRVLNMTVFKVSHSDLITINKMATRKVWSLYEALKNIDAIPGLSATSVKNINKLLNLISAHSLLVATTPPTKLLLHFAYDSGLLSGLDRDRDIELFSYLNQFYQKIKKLEEAEADLRLKDFLAAINLELDAGDTGALKLDFVDHDTVKITTVHGAKGLEWPYVFIVNLVDKKFPTINRGEKISIPDALVREKVIHDADVHLEEERRLFYVAATRAKDILYLTSARDYGGAREKKVSRFITEMGLESNALPKIILSEKNEFLRDLHHRNERALEISSRLASIDTYPLPDKFSFSQLAAYSTCPLQYKFAFILKVPILGDKASLIFGRVMHNTLYNFLLPKLAGRKNLQDSLFASLDAAAAKKTTDNLFTEKRLLELYEEFWRADGYQDKKEREDYKKKGRESLKKFWASYQTQMAPDVLFLEKKFAFKLGSDSVKGTIDRVDKLADGSLEIIDYKTGRSKTKLEFKDKRQLILYQLFLEEFLQVKVSALSYYYLESGEKISFSPTVKDISKLREGIIKEIAAIKKREFTATPSNMCSYCDFREICEFRQP</sequence>
<dbReference type="InterPro" id="IPR000212">
    <property type="entry name" value="DNA_helicase_UvrD/REP"/>
</dbReference>
<reference evidence="19" key="1">
    <citation type="submission" date="2017-09" db="EMBL/GenBank/DDBJ databases">
        <title>Depth-based differentiation of microbial function through sediment-hosted aquifers and enrichment of novel symbionts in the deep terrestrial subsurface.</title>
        <authorList>
            <person name="Probst A.J."/>
            <person name="Ladd B."/>
            <person name="Jarett J.K."/>
            <person name="Geller-Mcgrath D.E."/>
            <person name="Sieber C.M.K."/>
            <person name="Emerson J.B."/>
            <person name="Anantharaman K."/>
            <person name="Thomas B.C."/>
            <person name="Malmstrom R."/>
            <person name="Stieglmeier M."/>
            <person name="Klingl A."/>
            <person name="Woyke T."/>
            <person name="Ryan C.M."/>
            <person name="Banfield J.F."/>
        </authorList>
    </citation>
    <scope>NUCLEOTIDE SEQUENCE [LARGE SCALE GENOMIC DNA]</scope>
</reference>
<evidence type="ECO:0000256" key="6">
    <source>
        <dbReference type="ARBA" id="ARBA00022806"/>
    </source>
</evidence>
<dbReference type="SUPFAM" id="SSF52980">
    <property type="entry name" value="Restriction endonuclease-like"/>
    <property type="match status" value="1"/>
</dbReference>
<dbReference type="SUPFAM" id="SSF52540">
    <property type="entry name" value="P-loop containing nucleoside triphosphate hydrolases"/>
    <property type="match status" value="1"/>
</dbReference>
<organism evidence="18 19">
    <name type="scientific">Candidatus Falkowbacteria bacterium CG10_big_fil_rev_8_21_14_0_10_37_18</name>
    <dbReference type="NCBI Taxonomy" id="1974562"/>
    <lineage>
        <taxon>Bacteria</taxon>
        <taxon>Candidatus Falkowiibacteriota</taxon>
    </lineage>
</organism>
<dbReference type="AlphaFoldDB" id="A0A2H0V898"/>
<dbReference type="GO" id="GO:0003677">
    <property type="term" value="F:DNA binding"/>
    <property type="evidence" value="ECO:0007669"/>
    <property type="project" value="UniProtKB-KW"/>
</dbReference>
<evidence type="ECO:0000256" key="4">
    <source>
        <dbReference type="ARBA" id="ARBA00022763"/>
    </source>
</evidence>
<dbReference type="PROSITE" id="PS51217">
    <property type="entry name" value="UVRD_HELICASE_CTER"/>
    <property type="match status" value="1"/>
</dbReference>
<dbReference type="Gene3D" id="3.90.320.10">
    <property type="match status" value="1"/>
</dbReference>
<accession>A0A2H0V898</accession>
<dbReference type="PANTHER" id="PTHR11070">
    <property type="entry name" value="UVRD / RECB / PCRA DNA HELICASE FAMILY MEMBER"/>
    <property type="match status" value="1"/>
</dbReference>
<comment type="caution">
    <text evidence="18">The sequence shown here is derived from an EMBL/GenBank/DDBJ whole genome shotgun (WGS) entry which is preliminary data.</text>
</comment>
<evidence type="ECO:0000256" key="7">
    <source>
        <dbReference type="ARBA" id="ARBA00022839"/>
    </source>
</evidence>
<evidence type="ECO:0000313" key="19">
    <source>
        <dbReference type="Proteomes" id="UP000229972"/>
    </source>
</evidence>